<gene>
    <name evidence="2" type="ORF">SS91I14_000007</name>
</gene>
<name>A0A678T6A3_SACSP</name>
<dbReference type="AlphaFoldDB" id="A0A678T6A3"/>
<feature type="region of interest" description="Disordered" evidence="1">
    <location>
        <begin position="1"/>
        <end position="52"/>
    </location>
</feature>
<protein>
    <submittedName>
        <fullName evidence="2">Uncharacterized protein</fullName>
    </submittedName>
</protein>
<organism evidence="2">
    <name type="scientific">Saccharum spontaneum</name>
    <name type="common">Wild sugarcane</name>
    <dbReference type="NCBI Taxonomy" id="62335"/>
    <lineage>
        <taxon>Eukaryota</taxon>
        <taxon>Viridiplantae</taxon>
        <taxon>Streptophyta</taxon>
        <taxon>Embryophyta</taxon>
        <taxon>Tracheophyta</taxon>
        <taxon>Spermatophyta</taxon>
        <taxon>Magnoliopsida</taxon>
        <taxon>Liliopsida</taxon>
        <taxon>Poales</taxon>
        <taxon>Poaceae</taxon>
        <taxon>PACMAD clade</taxon>
        <taxon>Panicoideae</taxon>
        <taxon>Andropogonodae</taxon>
        <taxon>Andropogoneae</taxon>
        <taxon>Saccharinae</taxon>
        <taxon>Saccharum</taxon>
        <taxon>Saccharum officinarum species complex</taxon>
    </lineage>
</organism>
<reference evidence="2" key="1">
    <citation type="submission" date="2018-04" db="EMBL/GenBank/DDBJ databases">
        <title>Comparative Analysis of Homologous Sequences of Saccharum officinarum and Saccharum spontaneum Reveals Independent Polyploidization Events.</title>
        <authorList>
            <person name="Sharma A."/>
            <person name="Song J."/>
            <person name="Lin Q."/>
            <person name="Singh R."/>
            <person name="Ramos N."/>
            <person name="Wang K."/>
            <person name="Zhang J."/>
            <person name="Ming R."/>
            <person name="Yu Q."/>
        </authorList>
    </citation>
    <scope>NUCLEOTIDE SEQUENCE</scope>
</reference>
<evidence type="ECO:0000256" key="1">
    <source>
        <dbReference type="SAM" id="MobiDB-lite"/>
    </source>
</evidence>
<accession>A0A678T6A3</accession>
<sequence>MAGDESKNTTKKKQRSELSGSGWGGRRCPKAAGKTPTSTSEGAEIPTAAGKTEWLSEASDLRKLKKEAFEAKDLWKERGVPGALERRVEAKAEEAKAQEAQPKKRKLLVKRLPDTLIAPYLIEPIPAEELAKKSEPFRQMYTMRKYIDDKMFAYEQALINQYNNMGYAEDVTEVTDDEL</sequence>
<evidence type="ECO:0000313" key="2">
    <source>
        <dbReference type="EMBL" id="AWA44748.1"/>
    </source>
</evidence>
<dbReference type="EMBL" id="MH182514">
    <property type="protein sequence ID" value="AWA44748.1"/>
    <property type="molecule type" value="Genomic_DNA"/>
</dbReference>
<proteinExistence type="predicted"/>